<proteinExistence type="inferred from homology"/>
<keyword evidence="6 10" id="KW-0418">Kinase</keyword>
<evidence type="ECO:0000256" key="6">
    <source>
        <dbReference type="ARBA" id="ARBA00022777"/>
    </source>
</evidence>
<evidence type="ECO:0000256" key="7">
    <source>
        <dbReference type="ARBA" id="ARBA00022840"/>
    </source>
</evidence>
<comment type="catalytic activity">
    <reaction evidence="9 10">
        <text>D-gluconate + ATP = 6-phospho-D-gluconate + ADP + H(+)</text>
        <dbReference type="Rhea" id="RHEA:19433"/>
        <dbReference type="ChEBI" id="CHEBI:15378"/>
        <dbReference type="ChEBI" id="CHEBI:18391"/>
        <dbReference type="ChEBI" id="CHEBI:30616"/>
        <dbReference type="ChEBI" id="CHEBI:58759"/>
        <dbReference type="ChEBI" id="CHEBI:456216"/>
        <dbReference type="EC" id="2.7.1.12"/>
    </reaction>
</comment>
<keyword evidence="4 10" id="KW-0808">Transferase</keyword>
<dbReference type="CDD" id="cd02021">
    <property type="entry name" value="GntK"/>
    <property type="match status" value="1"/>
</dbReference>
<evidence type="ECO:0000313" key="11">
    <source>
        <dbReference type="EMBL" id="RZU52686.1"/>
    </source>
</evidence>
<evidence type="ECO:0000256" key="1">
    <source>
        <dbReference type="ARBA" id="ARBA00004761"/>
    </source>
</evidence>
<keyword evidence="5 10" id="KW-0547">Nucleotide-binding</keyword>
<dbReference type="FunFam" id="3.40.50.300:FF:000522">
    <property type="entry name" value="Gluconokinase"/>
    <property type="match status" value="1"/>
</dbReference>
<dbReference type="GO" id="GO:0005737">
    <property type="term" value="C:cytoplasm"/>
    <property type="evidence" value="ECO:0007669"/>
    <property type="project" value="TreeGrafter"/>
</dbReference>
<comment type="caution">
    <text evidence="11">The sequence shown here is derived from an EMBL/GenBank/DDBJ whole genome shotgun (WGS) entry which is preliminary data.</text>
</comment>
<reference evidence="11 12" key="1">
    <citation type="submission" date="2019-02" db="EMBL/GenBank/DDBJ databases">
        <title>Sequencing the genomes of 1000 actinobacteria strains.</title>
        <authorList>
            <person name="Klenk H.-P."/>
        </authorList>
    </citation>
    <scope>NUCLEOTIDE SEQUENCE [LARGE SCALE GENOMIC DNA]</scope>
    <source>
        <strain evidence="11 12">DSM 45162</strain>
    </source>
</reference>
<dbReference type="Proteomes" id="UP000292564">
    <property type="component" value="Unassembled WGS sequence"/>
</dbReference>
<dbReference type="GO" id="GO:0019521">
    <property type="term" value="P:D-gluconate metabolic process"/>
    <property type="evidence" value="ECO:0007669"/>
    <property type="project" value="UniProtKB-KW"/>
</dbReference>
<evidence type="ECO:0000256" key="10">
    <source>
        <dbReference type="RuleBase" id="RU363066"/>
    </source>
</evidence>
<evidence type="ECO:0000256" key="3">
    <source>
        <dbReference type="ARBA" id="ARBA00012054"/>
    </source>
</evidence>
<comment type="pathway">
    <text evidence="1">Carbohydrate acid metabolism.</text>
</comment>
<evidence type="ECO:0000256" key="2">
    <source>
        <dbReference type="ARBA" id="ARBA00008420"/>
    </source>
</evidence>
<dbReference type="Pfam" id="PF01202">
    <property type="entry name" value="SKI"/>
    <property type="match status" value="1"/>
</dbReference>
<keyword evidence="8" id="KW-0311">Gluconate utilization</keyword>
<dbReference type="EMBL" id="SHKY01000001">
    <property type="protein sequence ID" value="RZU52686.1"/>
    <property type="molecule type" value="Genomic_DNA"/>
</dbReference>
<dbReference type="PANTHER" id="PTHR43442:SF3">
    <property type="entry name" value="GLUCONOKINASE-RELATED"/>
    <property type="match status" value="1"/>
</dbReference>
<sequence length="172" mass="18412">MGPVSVPIVVMGVAGCGKSTVGSLLADRLGRPYSEADDFHPARNITKMARGLPLDDVDRLPWLRAIGRRIVELRGDLVVSCSALRRSYRDLLRQADARTVFVHLLVDEQTASARVAARTGHFMPAALVASQFAALEPLQPDEAGVLVEPCGDVMAVADAAQRAIETRLGLTA</sequence>
<keyword evidence="12" id="KW-1185">Reference proteome</keyword>
<dbReference type="InterPro" id="IPR006001">
    <property type="entry name" value="Therm_gnt_kin"/>
</dbReference>
<dbReference type="Gene3D" id="3.40.50.300">
    <property type="entry name" value="P-loop containing nucleotide triphosphate hydrolases"/>
    <property type="match status" value="1"/>
</dbReference>
<dbReference type="GO" id="GO:0046316">
    <property type="term" value="F:gluconokinase activity"/>
    <property type="evidence" value="ECO:0007669"/>
    <property type="project" value="UniProtKB-EC"/>
</dbReference>
<dbReference type="PANTHER" id="PTHR43442">
    <property type="entry name" value="GLUCONOKINASE-RELATED"/>
    <property type="match status" value="1"/>
</dbReference>
<dbReference type="NCBIfam" id="TIGR01313">
    <property type="entry name" value="therm_gnt_kin"/>
    <property type="match status" value="1"/>
</dbReference>
<dbReference type="SUPFAM" id="SSF52540">
    <property type="entry name" value="P-loop containing nucleoside triphosphate hydrolases"/>
    <property type="match status" value="1"/>
</dbReference>
<evidence type="ECO:0000256" key="8">
    <source>
        <dbReference type="ARBA" id="ARBA00023064"/>
    </source>
</evidence>
<protein>
    <recommendedName>
        <fullName evidence="3 10">Gluconokinase</fullName>
        <ecNumber evidence="3 10">2.7.1.12</ecNumber>
    </recommendedName>
</protein>
<dbReference type="InterPro" id="IPR031322">
    <property type="entry name" value="Shikimate/glucono_kinase"/>
</dbReference>
<dbReference type="GO" id="GO:0005524">
    <property type="term" value="F:ATP binding"/>
    <property type="evidence" value="ECO:0007669"/>
    <property type="project" value="UniProtKB-KW"/>
</dbReference>
<evidence type="ECO:0000256" key="5">
    <source>
        <dbReference type="ARBA" id="ARBA00022741"/>
    </source>
</evidence>
<comment type="similarity">
    <text evidence="2 10">Belongs to the gluconokinase GntK/GntV family.</text>
</comment>
<dbReference type="OrthoDB" id="9795716at2"/>
<keyword evidence="7 10" id="KW-0067">ATP-binding</keyword>
<dbReference type="InterPro" id="IPR027417">
    <property type="entry name" value="P-loop_NTPase"/>
</dbReference>
<organism evidence="11 12">
    <name type="scientific">Krasilnikovia cinnamomea</name>
    <dbReference type="NCBI Taxonomy" id="349313"/>
    <lineage>
        <taxon>Bacteria</taxon>
        <taxon>Bacillati</taxon>
        <taxon>Actinomycetota</taxon>
        <taxon>Actinomycetes</taxon>
        <taxon>Micromonosporales</taxon>
        <taxon>Micromonosporaceae</taxon>
        <taxon>Krasilnikovia</taxon>
    </lineage>
</organism>
<evidence type="ECO:0000256" key="9">
    <source>
        <dbReference type="ARBA" id="ARBA00048090"/>
    </source>
</evidence>
<gene>
    <name evidence="11" type="ORF">EV385_4566</name>
</gene>
<evidence type="ECO:0000256" key="4">
    <source>
        <dbReference type="ARBA" id="ARBA00022679"/>
    </source>
</evidence>
<dbReference type="EC" id="2.7.1.12" evidence="3 10"/>
<evidence type="ECO:0000313" key="12">
    <source>
        <dbReference type="Proteomes" id="UP000292564"/>
    </source>
</evidence>
<name>A0A4V2G7I1_9ACTN</name>
<dbReference type="AlphaFoldDB" id="A0A4V2G7I1"/>
<accession>A0A4V2G7I1</accession>